<feature type="non-terminal residue" evidence="1">
    <location>
        <position position="1"/>
    </location>
</feature>
<dbReference type="EMBL" id="KZ857819">
    <property type="protein sequence ID" value="RDX39489.1"/>
    <property type="molecule type" value="Genomic_DNA"/>
</dbReference>
<sequence>QPFVLAGLLVTSALHTLSGVNRDAANLVLVMLRAVLVGVFIFCSKSTSRGAPSPLSAAQKAVLDSVPRDVRTAMSHLRLQPEFIRYATC</sequence>
<feature type="non-terminal residue" evidence="1">
    <location>
        <position position="89"/>
    </location>
</feature>
<dbReference type="Proteomes" id="UP000256964">
    <property type="component" value="Unassembled WGS sequence"/>
</dbReference>
<dbReference type="AlphaFoldDB" id="A0A371CGS4"/>
<evidence type="ECO:0000313" key="2">
    <source>
        <dbReference type="Proteomes" id="UP000256964"/>
    </source>
</evidence>
<protein>
    <submittedName>
        <fullName evidence="1">Uncharacterized protein</fullName>
    </submittedName>
</protein>
<proteinExistence type="predicted"/>
<evidence type="ECO:0000313" key="1">
    <source>
        <dbReference type="EMBL" id="RDX39489.1"/>
    </source>
</evidence>
<gene>
    <name evidence="1" type="ORF">OH76DRAFT_1298719</name>
</gene>
<accession>A0A371CGS4</accession>
<reference evidence="1 2" key="1">
    <citation type="journal article" date="2018" name="Biotechnol. Biofuels">
        <title>Integrative visual omics of the white-rot fungus Polyporus brumalis exposes the biotechnological potential of its oxidative enzymes for delignifying raw plant biomass.</title>
        <authorList>
            <person name="Miyauchi S."/>
            <person name="Rancon A."/>
            <person name="Drula E."/>
            <person name="Hage H."/>
            <person name="Chaduli D."/>
            <person name="Favel A."/>
            <person name="Grisel S."/>
            <person name="Henrissat B."/>
            <person name="Herpoel-Gimbert I."/>
            <person name="Ruiz-Duenas F.J."/>
            <person name="Chevret D."/>
            <person name="Hainaut M."/>
            <person name="Lin J."/>
            <person name="Wang M."/>
            <person name="Pangilinan J."/>
            <person name="Lipzen A."/>
            <person name="Lesage-Meessen L."/>
            <person name="Navarro D."/>
            <person name="Riley R."/>
            <person name="Grigoriev I.V."/>
            <person name="Zhou S."/>
            <person name="Raouche S."/>
            <person name="Rosso M.N."/>
        </authorList>
    </citation>
    <scope>NUCLEOTIDE SEQUENCE [LARGE SCALE GENOMIC DNA]</scope>
    <source>
        <strain evidence="1 2">BRFM 1820</strain>
    </source>
</reference>
<name>A0A371CGS4_9APHY</name>
<keyword evidence="2" id="KW-1185">Reference proteome</keyword>
<organism evidence="1 2">
    <name type="scientific">Lentinus brumalis</name>
    <dbReference type="NCBI Taxonomy" id="2498619"/>
    <lineage>
        <taxon>Eukaryota</taxon>
        <taxon>Fungi</taxon>
        <taxon>Dikarya</taxon>
        <taxon>Basidiomycota</taxon>
        <taxon>Agaricomycotina</taxon>
        <taxon>Agaricomycetes</taxon>
        <taxon>Polyporales</taxon>
        <taxon>Polyporaceae</taxon>
        <taxon>Lentinus</taxon>
    </lineage>
</organism>
<dbReference type="OrthoDB" id="2952577at2759"/>